<comment type="caution">
    <text evidence="2">The sequence shown here is derived from an EMBL/GenBank/DDBJ whole genome shotgun (WGS) entry which is preliminary data.</text>
</comment>
<accession>A0ABD3RBJ2</accession>
<dbReference type="Proteomes" id="UP001530377">
    <property type="component" value="Unassembled WGS sequence"/>
</dbReference>
<dbReference type="AlphaFoldDB" id="A0ABD3RBJ2"/>
<feature type="region of interest" description="Disordered" evidence="1">
    <location>
        <begin position="823"/>
        <end position="854"/>
    </location>
</feature>
<proteinExistence type="predicted"/>
<reference evidence="2 3" key="1">
    <citation type="submission" date="2024-10" db="EMBL/GenBank/DDBJ databases">
        <title>Updated reference genomes for cyclostephanoid diatoms.</title>
        <authorList>
            <person name="Roberts W.R."/>
            <person name="Alverson A.J."/>
        </authorList>
    </citation>
    <scope>NUCLEOTIDE SEQUENCE [LARGE SCALE GENOMIC DNA]</scope>
    <source>
        <strain evidence="2 3">AJA228-03</strain>
    </source>
</reference>
<sequence length="854" mass="95422">MVARCLEEAEDEVVVNANDDGLALFVGNVIVRSVLSERLYGSRHLARGFLDALGDALLRNSLPAVGRRGTLPDQKFKMPPASRFTILDVIVMIALYAYIEYRPSVESIIDSMVSSQILSFLKLLPPLIRSWLPSISSEARGGGERTNSLLYEQLASPLMSILFYVMITSASSVVRDAEGSISFLIGGLLPFCATSTLRAHHVPAMDRGGLYATSDACCLVLPKLYSALDPQRREKFVNSLLSMVSDSFVREVPSDSPIMRQKRLRRQQKDSNAKVTRESRSQRLILLESARAACRTLLIISNDHASDLSQIRGIVLDHMLLLASKSVPTTNDTEYIDAGEDSSSCYHLFDMNCAIVISLLQDTHRGSHYLNTEEGTYNSSMTRSDTSESSELLILCQKLLFSSNLTSTTASNSSNSYRHRATCGIILASRLLRCKLIPVVERGSILNWIITVISPSSSAATPLESLDPEVARWGLTFLKFASSVIPLNESIASSKGLPNTYDRSFLGMSRFMDTQSVCGESDVFNQVNKMLATAAIVQMEGSLRFPIADATSRDDIPRTFLAFAEESLHHSQLLRNKSTTAASMVICGPYFLHGQLARTGYLQRSNAARNKPFLTSINLVADYIYDLVDRYLELGTSKSERWNPRGWLLAKIQLPSCLSESTMEILGMSKHYCLELDSSSLMLDLEANDDDFQKRWRLLFANKAESTITMVTNLVDFVNCIIISISVLCAVLKHAYYHFQQVDALDIKSDETLDGAKCPHKRRRKQLNVLRKLLQLHINKIHTMQRICKNIYVALNGLYYEVCRLNSIDQNIAINSLKKENASSDYQMEKKKEHNARDTTRHSENKGDEDVFIV</sequence>
<evidence type="ECO:0000313" key="3">
    <source>
        <dbReference type="Proteomes" id="UP001530377"/>
    </source>
</evidence>
<evidence type="ECO:0000313" key="2">
    <source>
        <dbReference type="EMBL" id="KAL3810304.1"/>
    </source>
</evidence>
<dbReference type="EMBL" id="JALLPB020000341">
    <property type="protein sequence ID" value="KAL3810304.1"/>
    <property type="molecule type" value="Genomic_DNA"/>
</dbReference>
<organism evidence="2 3">
    <name type="scientific">Cyclostephanos tholiformis</name>
    <dbReference type="NCBI Taxonomy" id="382380"/>
    <lineage>
        <taxon>Eukaryota</taxon>
        <taxon>Sar</taxon>
        <taxon>Stramenopiles</taxon>
        <taxon>Ochrophyta</taxon>
        <taxon>Bacillariophyta</taxon>
        <taxon>Coscinodiscophyceae</taxon>
        <taxon>Thalassiosirophycidae</taxon>
        <taxon>Stephanodiscales</taxon>
        <taxon>Stephanodiscaceae</taxon>
        <taxon>Cyclostephanos</taxon>
    </lineage>
</organism>
<protein>
    <submittedName>
        <fullName evidence="2">Uncharacterized protein</fullName>
    </submittedName>
</protein>
<keyword evidence="3" id="KW-1185">Reference proteome</keyword>
<gene>
    <name evidence="2" type="ORF">ACHAXA_007028</name>
</gene>
<name>A0ABD3RBJ2_9STRA</name>
<evidence type="ECO:0000256" key="1">
    <source>
        <dbReference type="SAM" id="MobiDB-lite"/>
    </source>
</evidence>